<sequence length="41" mass="4797">MKPFYQQFTWSMKYGFITPQTVFIYALQTSSHALQQSCSTT</sequence>
<proteinExistence type="predicted"/>
<accession>A0A3P6FEG2</accession>
<organism evidence="1">
    <name type="scientific">Brassica oleracea</name>
    <name type="common">Wild cabbage</name>
    <dbReference type="NCBI Taxonomy" id="3712"/>
    <lineage>
        <taxon>Eukaryota</taxon>
        <taxon>Viridiplantae</taxon>
        <taxon>Streptophyta</taxon>
        <taxon>Embryophyta</taxon>
        <taxon>Tracheophyta</taxon>
        <taxon>Spermatophyta</taxon>
        <taxon>Magnoliopsida</taxon>
        <taxon>eudicotyledons</taxon>
        <taxon>Gunneridae</taxon>
        <taxon>Pentapetalae</taxon>
        <taxon>rosids</taxon>
        <taxon>malvids</taxon>
        <taxon>Brassicales</taxon>
        <taxon>Brassicaceae</taxon>
        <taxon>Brassiceae</taxon>
        <taxon>Brassica</taxon>
    </lineage>
</organism>
<name>A0A3P6FEG2_BRAOL</name>
<dbReference type="EMBL" id="LR031877">
    <property type="protein sequence ID" value="VDD46024.1"/>
    <property type="molecule type" value="Genomic_DNA"/>
</dbReference>
<protein>
    <submittedName>
        <fullName evidence="1">Uncharacterized protein</fullName>
    </submittedName>
</protein>
<gene>
    <name evidence="1" type="ORF">BOLC5T33571H</name>
</gene>
<dbReference type="AlphaFoldDB" id="A0A3P6FEG2"/>
<reference evidence="1" key="1">
    <citation type="submission" date="2018-11" db="EMBL/GenBank/DDBJ databases">
        <authorList>
            <consortium name="Genoscope - CEA"/>
            <person name="William W."/>
        </authorList>
    </citation>
    <scope>NUCLEOTIDE SEQUENCE</scope>
</reference>
<evidence type="ECO:0000313" key="1">
    <source>
        <dbReference type="EMBL" id="VDD46024.1"/>
    </source>
</evidence>